<keyword evidence="1" id="KW-0812">Transmembrane</keyword>
<reference evidence="2" key="1">
    <citation type="journal article" date="2020" name="Nature">
        <title>Giant virus diversity and host interactions through global metagenomics.</title>
        <authorList>
            <person name="Schulz F."/>
            <person name="Roux S."/>
            <person name="Paez-Espino D."/>
            <person name="Jungbluth S."/>
            <person name="Walsh D.A."/>
            <person name="Denef V.J."/>
            <person name="McMahon K.D."/>
            <person name="Konstantinidis K.T."/>
            <person name="Eloe-Fadrosh E.A."/>
            <person name="Kyrpides N.C."/>
            <person name="Woyke T."/>
        </authorList>
    </citation>
    <scope>NUCLEOTIDE SEQUENCE</scope>
    <source>
        <strain evidence="2">GVMAG-M-3300023174-124</strain>
    </source>
</reference>
<dbReference type="EMBL" id="MN739539">
    <property type="protein sequence ID" value="QHT11895.1"/>
    <property type="molecule type" value="Genomic_DNA"/>
</dbReference>
<evidence type="ECO:0000256" key="1">
    <source>
        <dbReference type="SAM" id="Phobius"/>
    </source>
</evidence>
<sequence length="155" mass="18187">MYLVDGKRGDEGMRYREHTRYLSAIWENNYKNMYIYNVYKMSIVTLAYNPNDFFYATSYNTPSDDVCTQWNTNHTDFSNCDTQSWVDASVNCFKYKLCKNKELATLANSAKDRYNGSDERYANIKKEYDYAVLHTVNIVTGIVALSGLTVYYFYK</sequence>
<keyword evidence="1" id="KW-0472">Membrane</keyword>
<name>A0A6C0D871_9ZZZZ</name>
<organism evidence="2">
    <name type="scientific">viral metagenome</name>
    <dbReference type="NCBI Taxonomy" id="1070528"/>
    <lineage>
        <taxon>unclassified sequences</taxon>
        <taxon>metagenomes</taxon>
        <taxon>organismal metagenomes</taxon>
    </lineage>
</organism>
<dbReference type="AlphaFoldDB" id="A0A6C0D871"/>
<accession>A0A6C0D871</accession>
<evidence type="ECO:0000313" key="2">
    <source>
        <dbReference type="EMBL" id="QHT11895.1"/>
    </source>
</evidence>
<protein>
    <submittedName>
        <fullName evidence="2">Uncharacterized protein</fullName>
    </submittedName>
</protein>
<proteinExistence type="predicted"/>
<feature type="transmembrane region" description="Helical" evidence="1">
    <location>
        <begin position="130"/>
        <end position="154"/>
    </location>
</feature>
<keyword evidence="1" id="KW-1133">Transmembrane helix</keyword>